<dbReference type="RefSeq" id="WP_011712765.1">
    <property type="nucleotide sequence ID" value="NC_008576.1"/>
</dbReference>
<evidence type="ECO:0000313" key="1">
    <source>
        <dbReference type="EMBL" id="ABK43608.1"/>
    </source>
</evidence>
<gene>
    <name evidence="1" type="ordered locus">Mmc1_1090</name>
</gene>
<reference evidence="2" key="1">
    <citation type="journal article" date="2009" name="Appl. Environ. Microbiol.">
        <title>Complete genome sequence of the chemolithoautotrophic marine magnetotactic coccus strain MC-1.</title>
        <authorList>
            <person name="Schubbe S."/>
            <person name="Williams T.J."/>
            <person name="Xie G."/>
            <person name="Kiss H.E."/>
            <person name="Brettin T.S."/>
            <person name="Martinez D."/>
            <person name="Ross C.A."/>
            <person name="Schuler D."/>
            <person name="Cox B.L."/>
            <person name="Nealson K.H."/>
            <person name="Bazylinski D.A."/>
        </authorList>
    </citation>
    <scope>NUCLEOTIDE SEQUENCE [LARGE SCALE GENOMIC DNA]</scope>
    <source>
        <strain evidence="2">ATCC BAA-1437 / JCM 17883 / MC-1</strain>
    </source>
</reference>
<sequence length="126" mass="14288">MWIFLEGGRFLSLVADPNHGDMLLVRARLPGDIEVDFPDAKVQEHPLNEDEPSAYRYTAQVSRGAVLKAIAHELEDLHYSRFQQSVCNANRVWATQQCDAVMQQAQETARSGVQQHSLCYPPHLQE</sequence>
<dbReference type="KEGG" id="mgm:Mmc1_1090"/>
<protein>
    <submittedName>
        <fullName evidence="1">Uncharacterized protein</fullName>
    </submittedName>
</protein>
<dbReference type="STRING" id="156889.Mmc1_1090"/>
<dbReference type="Proteomes" id="UP000002586">
    <property type="component" value="Chromosome"/>
</dbReference>
<evidence type="ECO:0000313" key="2">
    <source>
        <dbReference type="Proteomes" id="UP000002586"/>
    </source>
</evidence>
<organism evidence="1 2">
    <name type="scientific">Magnetococcus marinus (strain ATCC BAA-1437 / JCM 17883 / MC-1)</name>
    <dbReference type="NCBI Taxonomy" id="156889"/>
    <lineage>
        <taxon>Bacteria</taxon>
        <taxon>Pseudomonadati</taxon>
        <taxon>Pseudomonadota</taxon>
        <taxon>Magnetococcia</taxon>
        <taxon>Magnetococcales</taxon>
        <taxon>Magnetococcaceae</taxon>
        <taxon>Magnetococcus</taxon>
    </lineage>
</organism>
<keyword evidence="2" id="KW-1185">Reference proteome</keyword>
<dbReference type="OrthoDB" id="825894at2"/>
<reference evidence="1 2" key="2">
    <citation type="journal article" date="2012" name="Int. J. Syst. Evol. Microbiol.">
        <title>Magnetococcus marinus gen. nov., sp. nov., a marine, magnetotactic bacterium that represents a novel lineage (Magnetococcaceae fam. nov.; Magnetococcales ord. nov.) at the base of the Alphaproteobacteria.</title>
        <authorList>
            <person name="Bazylinski D.A."/>
            <person name="Williams T.J."/>
            <person name="Lefevre C.T."/>
            <person name="Berg R.J."/>
            <person name="Zhang C.L."/>
            <person name="Bowser S.S."/>
            <person name="Dean A.J."/>
            <person name="Beveridge T.J."/>
        </authorList>
    </citation>
    <scope>NUCLEOTIDE SEQUENCE [LARGE SCALE GENOMIC DNA]</scope>
    <source>
        <strain evidence="2">ATCC BAA-1437 / JCM 17883 / MC-1</strain>
    </source>
</reference>
<dbReference type="AlphaFoldDB" id="A0L6L5"/>
<dbReference type="HOGENOM" id="CLU_155785_0_0_5"/>
<proteinExistence type="predicted"/>
<name>A0L6L5_MAGMM</name>
<dbReference type="EMBL" id="CP000471">
    <property type="protein sequence ID" value="ABK43608.1"/>
    <property type="molecule type" value="Genomic_DNA"/>
</dbReference>
<accession>A0L6L5</accession>